<dbReference type="VEuPathDB" id="FungiDB:BON22_5480"/>
<reference evidence="2" key="1">
    <citation type="journal article" date="2017" name="Genome Announc.">
        <title>Genome sequences of Cyberlindnera fabianii 65, Pichia kudriavzevii 129, and Saccharomyces cerevisiae 131 isolated from fermented masau fruits in Zimbabwe.</title>
        <authorList>
            <person name="van Rijswijck I.M.H."/>
            <person name="Derks M.F.L."/>
            <person name="Abee T."/>
            <person name="de Ridder D."/>
            <person name="Smid E.J."/>
        </authorList>
    </citation>
    <scope>NUCLEOTIDE SEQUENCE [LARGE SCALE GENOMIC DNA]</scope>
    <source>
        <strain evidence="2">65</strain>
    </source>
</reference>
<comment type="caution">
    <text evidence="1">The sequence shown here is derived from an EMBL/GenBank/DDBJ whole genome shotgun (WGS) entry which is preliminary data.</text>
</comment>
<dbReference type="Proteomes" id="UP000189513">
    <property type="component" value="Unassembled WGS sequence"/>
</dbReference>
<dbReference type="AlphaFoldDB" id="A0A1V2KYF5"/>
<dbReference type="STRING" id="36022.A0A1V2KYF5"/>
<name>A0A1V2KYF5_CYBFA</name>
<keyword evidence="2" id="KW-1185">Reference proteome</keyword>
<dbReference type="InterPro" id="IPR032466">
    <property type="entry name" value="Metal_Hydrolase"/>
</dbReference>
<proteinExistence type="predicted"/>
<dbReference type="SUPFAM" id="SSF51556">
    <property type="entry name" value="Metallo-dependent hydrolases"/>
    <property type="match status" value="1"/>
</dbReference>
<evidence type="ECO:0000313" key="2">
    <source>
        <dbReference type="Proteomes" id="UP000189513"/>
    </source>
</evidence>
<evidence type="ECO:0000313" key="1">
    <source>
        <dbReference type="EMBL" id="ONH64678.1"/>
    </source>
</evidence>
<accession>A0A1V2KYF5</accession>
<gene>
    <name evidence="1" type="ORF">BON22_5480</name>
</gene>
<dbReference type="EMBL" id="MPUK01000020">
    <property type="protein sequence ID" value="ONH64678.1"/>
    <property type="molecule type" value="Genomic_DNA"/>
</dbReference>
<protein>
    <submittedName>
        <fullName evidence="1">D-hydantoinase</fullName>
    </submittedName>
</protein>
<dbReference type="Gene3D" id="3.20.20.140">
    <property type="entry name" value="Metal-dependent hydrolases"/>
    <property type="match status" value="1"/>
</dbReference>
<organism evidence="1 2">
    <name type="scientific">Cyberlindnera fabianii</name>
    <name type="common">Yeast</name>
    <name type="synonym">Hansenula fabianii</name>
    <dbReference type="NCBI Taxonomy" id="36022"/>
    <lineage>
        <taxon>Eukaryota</taxon>
        <taxon>Fungi</taxon>
        <taxon>Dikarya</taxon>
        <taxon>Ascomycota</taxon>
        <taxon>Saccharomycotina</taxon>
        <taxon>Saccharomycetes</taxon>
        <taxon>Phaffomycetales</taxon>
        <taxon>Phaffomycetaceae</taxon>
        <taxon>Cyberlindnera</taxon>
    </lineage>
</organism>
<sequence>MIHAENSDIIDFINNKLQAKKMTDPVIALSQLIDTPILIVHMSTESSIQHVEAAQKALTPVYA</sequence>